<dbReference type="AlphaFoldDB" id="A0AAN9ANR3"/>
<keyword evidence="2" id="KW-0812">Transmembrane</keyword>
<proteinExistence type="predicted"/>
<reference evidence="3 4" key="1">
    <citation type="submission" date="2024-02" db="EMBL/GenBank/DDBJ databases">
        <title>Chromosome-scale genome assembly of the rough periwinkle Littorina saxatilis.</title>
        <authorList>
            <person name="De Jode A."/>
            <person name="Faria R."/>
            <person name="Formenti G."/>
            <person name="Sims Y."/>
            <person name="Smith T.P."/>
            <person name="Tracey A."/>
            <person name="Wood J.M.D."/>
            <person name="Zagrodzka Z.B."/>
            <person name="Johannesson K."/>
            <person name="Butlin R.K."/>
            <person name="Leder E.H."/>
        </authorList>
    </citation>
    <scope>NUCLEOTIDE SEQUENCE [LARGE SCALE GENOMIC DNA]</scope>
    <source>
        <strain evidence="3">Snail1</strain>
        <tissue evidence="3">Muscle</tissue>
    </source>
</reference>
<name>A0AAN9ANR3_9CAEN</name>
<feature type="region of interest" description="Disordered" evidence="1">
    <location>
        <begin position="76"/>
        <end position="96"/>
    </location>
</feature>
<dbReference type="Proteomes" id="UP001374579">
    <property type="component" value="Unassembled WGS sequence"/>
</dbReference>
<evidence type="ECO:0000256" key="2">
    <source>
        <dbReference type="SAM" id="Phobius"/>
    </source>
</evidence>
<evidence type="ECO:0000313" key="4">
    <source>
        <dbReference type="Proteomes" id="UP001374579"/>
    </source>
</evidence>
<evidence type="ECO:0000313" key="3">
    <source>
        <dbReference type="EMBL" id="KAK7090388.1"/>
    </source>
</evidence>
<comment type="caution">
    <text evidence="3">The sequence shown here is derived from an EMBL/GenBank/DDBJ whole genome shotgun (WGS) entry which is preliminary data.</text>
</comment>
<organism evidence="3 4">
    <name type="scientific">Littorina saxatilis</name>
    <dbReference type="NCBI Taxonomy" id="31220"/>
    <lineage>
        <taxon>Eukaryota</taxon>
        <taxon>Metazoa</taxon>
        <taxon>Spiralia</taxon>
        <taxon>Lophotrochozoa</taxon>
        <taxon>Mollusca</taxon>
        <taxon>Gastropoda</taxon>
        <taxon>Caenogastropoda</taxon>
        <taxon>Littorinimorpha</taxon>
        <taxon>Littorinoidea</taxon>
        <taxon>Littorinidae</taxon>
        <taxon>Littorina</taxon>
    </lineage>
</organism>
<protein>
    <submittedName>
        <fullName evidence="3">Uncharacterized protein</fullName>
    </submittedName>
</protein>
<keyword evidence="4" id="KW-1185">Reference proteome</keyword>
<accession>A0AAN9ANR3</accession>
<dbReference type="EMBL" id="JBAMIC010000024">
    <property type="protein sequence ID" value="KAK7090388.1"/>
    <property type="molecule type" value="Genomic_DNA"/>
</dbReference>
<feature type="transmembrane region" description="Helical" evidence="2">
    <location>
        <begin position="54"/>
        <end position="74"/>
    </location>
</feature>
<feature type="region of interest" description="Disordered" evidence="1">
    <location>
        <begin position="1"/>
        <end position="23"/>
    </location>
</feature>
<evidence type="ECO:0000256" key="1">
    <source>
        <dbReference type="SAM" id="MobiDB-lite"/>
    </source>
</evidence>
<feature type="compositionally biased region" description="Acidic residues" evidence="1">
    <location>
        <begin position="79"/>
        <end position="94"/>
    </location>
</feature>
<keyword evidence="2" id="KW-1133">Transmembrane helix</keyword>
<gene>
    <name evidence="3" type="ORF">V1264_010193</name>
</gene>
<dbReference type="InterPro" id="IPR008983">
    <property type="entry name" value="Tumour_necrosis_fac-like_dom"/>
</dbReference>
<sequence length="350" mass="39574">MAAQCQPLTMKAAGSEDTEEPEAVSEISVILAADEESPAKPALGRVLQRHRLQLFIAFLVFSNLVVIGVSIKAINTRETEEEERGGEGGEDGQEECPQHRLVVAPLCVPCEEGKDEGEEEGGWRRIRDDESDEDMCCPLDHRQLASAVHEIYKTVVRIKEKEILLQPPKAYSFFDEPSNTHETLLYTNRYKPSGHVTGVQRFDAEKFYVHEETQVICDWPMRVEPYLSVTTGYIQRLSWGLVVPTTGLYRVQASANFYFRYPQERKNDLQRRDRIPVIHQITRYQARDGSVSVLAQRNHTISSAHCDGLTSFLVATADLVIGDVISVNVSHESAMAMQDRWHTEGLFLIQ</sequence>
<dbReference type="Gene3D" id="2.60.120.40">
    <property type="match status" value="1"/>
</dbReference>
<keyword evidence="2" id="KW-0472">Membrane</keyword>
<dbReference type="SUPFAM" id="SSF49842">
    <property type="entry name" value="TNF-like"/>
    <property type="match status" value="1"/>
</dbReference>